<dbReference type="PROSITE" id="PS50007">
    <property type="entry name" value="PIPLC_X_DOMAIN"/>
    <property type="match status" value="1"/>
</dbReference>
<evidence type="ECO:0000256" key="10">
    <source>
        <dbReference type="ARBA" id="ARBA00023201"/>
    </source>
</evidence>
<comment type="caution">
    <text evidence="15">The sequence shown here is derived from an EMBL/GenBank/DDBJ whole genome shotgun (WGS) entry which is preliminary data.</text>
</comment>
<feature type="transmembrane region" description="Helical" evidence="13">
    <location>
        <begin position="385"/>
        <end position="411"/>
    </location>
</feature>
<dbReference type="GO" id="GO:0005272">
    <property type="term" value="F:sodium channel activity"/>
    <property type="evidence" value="ECO:0007669"/>
    <property type="project" value="UniProtKB-KW"/>
</dbReference>
<evidence type="ECO:0000256" key="2">
    <source>
        <dbReference type="ARBA" id="ARBA00007193"/>
    </source>
</evidence>
<evidence type="ECO:0000256" key="9">
    <source>
        <dbReference type="ARBA" id="ARBA00023136"/>
    </source>
</evidence>
<evidence type="ECO:0000256" key="3">
    <source>
        <dbReference type="ARBA" id="ARBA00022448"/>
    </source>
</evidence>
<keyword evidence="11 12" id="KW-0407">Ion channel</keyword>
<dbReference type="Gene3D" id="1.10.287.820">
    <property type="entry name" value="Acid-sensing ion channel domain"/>
    <property type="match status" value="1"/>
</dbReference>
<dbReference type="GO" id="GO:0016020">
    <property type="term" value="C:membrane"/>
    <property type="evidence" value="ECO:0007669"/>
    <property type="project" value="UniProtKB-SubCell"/>
</dbReference>
<dbReference type="Pfam" id="PF00858">
    <property type="entry name" value="ASC"/>
    <property type="match status" value="1"/>
</dbReference>
<organism evidence="15 16">
    <name type="scientific">Cryptolaemus montrouzieri</name>
    <dbReference type="NCBI Taxonomy" id="559131"/>
    <lineage>
        <taxon>Eukaryota</taxon>
        <taxon>Metazoa</taxon>
        <taxon>Ecdysozoa</taxon>
        <taxon>Arthropoda</taxon>
        <taxon>Hexapoda</taxon>
        <taxon>Insecta</taxon>
        <taxon>Pterygota</taxon>
        <taxon>Neoptera</taxon>
        <taxon>Endopterygota</taxon>
        <taxon>Coleoptera</taxon>
        <taxon>Polyphaga</taxon>
        <taxon>Cucujiformia</taxon>
        <taxon>Coccinelloidea</taxon>
        <taxon>Coccinellidae</taxon>
        <taxon>Scymninae</taxon>
        <taxon>Scymnini</taxon>
        <taxon>Cryptolaemus</taxon>
    </lineage>
</organism>
<keyword evidence="9 13" id="KW-0472">Membrane</keyword>
<dbReference type="PANTHER" id="PTHR46320">
    <property type="entry name" value="GLYCEROPHOSPHODIESTER PHOSPHODIESTERASE 1"/>
    <property type="match status" value="1"/>
</dbReference>
<keyword evidence="3 12" id="KW-0813">Transport</keyword>
<dbReference type="InterPro" id="IPR017946">
    <property type="entry name" value="PLC-like_Pdiesterase_TIM-brl"/>
</dbReference>
<evidence type="ECO:0000256" key="8">
    <source>
        <dbReference type="ARBA" id="ARBA00023065"/>
    </source>
</evidence>
<evidence type="ECO:0000256" key="4">
    <source>
        <dbReference type="ARBA" id="ARBA00022461"/>
    </source>
</evidence>
<evidence type="ECO:0000259" key="14">
    <source>
        <dbReference type="PROSITE" id="PS51704"/>
    </source>
</evidence>
<comment type="subcellular location">
    <subcellularLocation>
        <location evidence="1">Membrane</location>
        <topology evidence="1">Multi-pass membrane protein</topology>
    </subcellularLocation>
</comment>
<evidence type="ECO:0000256" key="5">
    <source>
        <dbReference type="ARBA" id="ARBA00022692"/>
    </source>
</evidence>
<dbReference type="InterPro" id="IPR001873">
    <property type="entry name" value="ENaC"/>
</dbReference>
<dbReference type="PROSITE" id="PS01206">
    <property type="entry name" value="ASC"/>
    <property type="match status" value="1"/>
</dbReference>
<keyword evidence="8 12" id="KW-0406">Ion transport</keyword>
<feature type="transmembrane region" description="Helical" evidence="13">
    <location>
        <begin position="355"/>
        <end position="373"/>
    </location>
</feature>
<dbReference type="Proteomes" id="UP001516400">
    <property type="component" value="Unassembled WGS sequence"/>
</dbReference>
<dbReference type="SUPFAM" id="SSF51695">
    <property type="entry name" value="PLC-like phosphodiesterases"/>
    <property type="match status" value="1"/>
</dbReference>
<dbReference type="EMBL" id="JABFTP020000124">
    <property type="protein sequence ID" value="KAL3278617.1"/>
    <property type="molecule type" value="Genomic_DNA"/>
</dbReference>
<feature type="domain" description="GP-PDE" evidence="14">
    <location>
        <begin position="441"/>
        <end position="595"/>
    </location>
</feature>
<proteinExistence type="inferred from homology"/>
<dbReference type="AlphaFoldDB" id="A0ABD2NIU4"/>
<evidence type="ECO:0000256" key="1">
    <source>
        <dbReference type="ARBA" id="ARBA00004141"/>
    </source>
</evidence>
<keyword evidence="16" id="KW-1185">Reference proteome</keyword>
<keyword evidence="6 13" id="KW-1133">Transmembrane helix</keyword>
<name>A0ABD2NIU4_9CUCU</name>
<evidence type="ECO:0000256" key="13">
    <source>
        <dbReference type="SAM" id="Phobius"/>
    </source>
</evidence>
<dbReference type="PANTHER" id="PTHR46320:SF1">
    <property type="entry name" value="GLYCEROPHOSPHODIESTER PHOSPHODIESTERASE 1"/>
    <property type="match status" value="1"/>
</dbReference>
<keyword evidence="10 12" id="KW-0739">Sodium transport</keyword>
<keyword evidence="7" id="KW-0915">Sodium</keyword>
<dbReference type="InterPro" id="IPR020903">
    <property type="entry name" value="ENaC_CS"/>
</dbReference>
<reference evidence="15 16" key="1">
    <citation type="journal article" date="2021" name="BMC Biol.">
        <title>Horizontally acquired antibacterial genes associated with adaptive radiation of ladybird beetles.</title>
        <authorList>
            <person name="Li H.S."/>
            <person name="Tang X.F."/>
            <person name="Huang Y.H."/>
            <person name="Xu Z.Y."/>
            <person name="Chen M.L."/>
            <person name="Du X.Y."/>
            <person name="Qiu B.Y."/>
            <person name="Chen P.T."/>
            <person name="Zhang W."/>
            <person name="Slipinski A."/>
            <person name="Escalona H.E."/>
            <person name="Waterhouse R.M."/>
            <person name="Zwick A."/>
            <person name="Pang H."/>
        </authorList>
    </citation>
    <scope>NUCLEOTIDE SEQUENCE [LARGE SCALE GENOMIC DNA]</scope>
    <source>
        <strain evidence="15">SYSU2018</strain>
    </source>
</reference>
<evidence type="ECO:0000313" key="16">
    <source>
        <dbReference type="Proteomes" id="UP001516400"/>
    </source>
</evidence>
<sequence length="595" mass="67656">MAAISLTLSSWKRYQENPTVVSLEKDFRNWMNPFPAVTGCFLNRTNVEKATERWNIGESEEKFEYYLDFIKVVSNSSYRNLDEFERFKGDATLQNIDMIEIATHVHPELMGGLVTFDPKVKSKWMVIMTEVGLCFTVNSKFASLLEIMVPGGNISNDDEFYLLRCHYLNGQCYARYDSDASLEIKYYVHSFLDVIHTTTTGPIIVRESQEMDVSFRMQETTSSVSLRALSATQRGCRFHDEPMTKEVPIYSSTICYMLCRQKLTMKLCGCKPFFYIIGDSDKICDVDGLICLSKHMDKLTSDPAELDCKCPQSCDLIRYLPQVPKITNWESGYFDQRITFRWGLIPPTTKYIRDVIFGIDSFVAMVNLFLYSINISTIFCGSARILGEVFLSYIPIGILLTICIVGGVYYFRVPPPGPEVVDAILGRDLSEVDSNNSGYVVRTVAHRGAGLDAPENTLEAFTMCKEKGCDFIEFDVGLTVDGVPVVFHDSNLQRMADSDLVVRETKWKDLSGVNLSVKHPFKDRYPQTNIPTLEQTVNHLLAAGQRMFIDIKDNDSKMIKVILDLYEKHPELESRVIVSSFSLQSYIISGEKILR</sequence>
<evidence type="ECO:0000256" key="6">
    <source>
        <dbReference type="ARBA" id="ARBA00022989"/>
    </source>
</evidence>
<dbReference type="InterPro" id="IPR030395">
    <property type="entry name" value="GP_PDE_dom"/>
</dbReference>
<protein>
    <recommendedName>
        <fullName evidence="14">GP-PDE domain-containing protein</fullName>
    </recommendedName>
</protein>
<evidence type="ECO:0000313" key="15">
    <source>
        <dbReference type="EMBL" id="KAL3278617.1"/>
    </source>
</evidence>
<accession>A0ABD2NIU4</accession>
<dbReference type="Pfam" id="PF03009">
    <property type="entry name" value="GDPD"/>
    <property type="match status" value="1"/>
</dbReference>
<evidence type="ECO:0000256" key="11">
    <source>
        <dbReference type="ARBA" id="ARBA00023303"/>
    </source>
</evidence>
<gene>
    <name evidence="15" type="ORF">HHI36_016157</name>
</gene>
<dbReference type="PROSITE" id="PS51704">
    <property type="entry name" value="GP_PDE"/>
    <property type="match status" value="1"/>
</dbReference>
<evidence type="ECO:0000256" key="7">
    <source>
        <dbReference type="ARBA" id="ARBA00023053"/>
    </source>
</evidence>
<comment type="similarity">
    <text evidence="2 12">Belongs to the amiloride-sensitive sodium channel (TC 1.A.6) family.</text>
</comment>
<keyword evidence="4 12" id="KW-0894">Sodium channel</keyword>
<keyword evidence="5 12" id="KW-0812">Transmembrane</keyword>
<dbReference type="Gene3D" id="3.20.20.190">
    <property type="entry name" value="Phosphatidylinositol (PI) phosphodiesterase"/>
    <property type="match status" value="1"/>
</dbReference>
<evidence type="ECO:0000256" key="12">
    <source>
        <dbReference type="RuleBase" id="RU000679"/>
    </source>
</evidence>